<gene>
    <name evidence="1" type="ORF">GTP91_15820</name>
</gene>
<name>A0A845G5F9_9BURK</name>
<proteinExistence type="predicted"/>
<protein>
    <submittedName>
        <fullName evidence="1">Uncharacterized protein</fullName>
    </submittedName>
</protein>
<comment type="caution">
    <text evidence="1">The sequence shown here is derived from an EMBL/GenBank/DDBJ whole genome shotgun (WGS) entry which is preliminary data.</text>
</comment>
<dbReference type="Proteomes" id="UP000470302">
    <property type="component" value="Unassembled WGS sequence"/>
</dbReference>
<dbReference type="RefSeq" id="WP_161097654.1">
    <property type="nucleotide sequence ID" value="NZ_WWCW01000051.1"/>
</dbReference>
<evidence type="ECO:0000313" key="1">
    <source>
        <dbReference type="EMBL" id="MYM88635.1"/>
    </source>
</evidence>
<accession>A0A845G5F9</accession>
<dbReference type="EMBL" id="WWCW01000051">
    <property type="protein sequence ID" value="MYM88635.1"/>
    <property type="molecule type" value="Genomic_DNA"/>
</dbReference>
<evidence type="ECO:0000313" key="2">
    <source>
        <dbReference type="Proteomes" id="UP000470302"/>
    </source>
</evidence>
<reference evidence="1 2" key="1">
    <citation type="submission" date="2020-01" db="EMBL/GenBank/DDBJ databases">
        <title>Novel species isolated from a subtropical stream in China.</title>
        <authorList>
            <person name="Lu H."/>
        </authorList>
    </citation>
    <scope>NUCLEOTIDE SEQUENCE [LARGE SCALE GENOMIC DNA]</scope>
    <source>
        <strain evidence="1 2">FT82W</strain>
    </source>
</reference>
<dbReference type="AlphaFoldDB" id="A0A845G5F9"/>
<sequence length="306" mass="33323">MISARRLYFLLSLIVASALVWKGVDWLTRPPVQATPPSALPSVAPHLGAAARQATTPTGHVAPSTQAEVSVEEMVRDAAGDPEKSLAAFNKIDECLTVENDKELVDNTDMKITRENGGMQIQLVAHKADEKTLQALRKACAGLTGRTRLDRFQLLEYAVNQHEGGALARYIFAGPHGDRNALKERPDDPAVIEWRRDALKRLDDSIAQGYLDAVMLNTSGHRDLGVAAGAPELYTEQLATNKILAAINSASAVYPQEMLDGWIKSISPQQRADAEAQAERIFQAWKRRTTAPHATITPSATSQASR</sequence>
<organism evidence="1 2">
    <name type="scientific">Duganella vulcania</name>
    <dbReference type="NCBI Taxonomy" id="2692166"/>
    <lineage>
        <taxon>Bacteria</taxon>
        <taxon>Pseudomonadati</taxon>
        <taxon>Pseudomonadota</taxon>
        <taxon>Betaproteobacteria</taxon>
        <taxon>Burkholderiales</taxon>
        <taxon>Oxalobacteraceae</taxon>
        <taxon>Telluria group</taxon>
        <taxon>Duganella</taxon>
    </lineage>
</organism>